<sequence length="307" mass="35749">MMIETERNSEKNEIILDGAQYRREPEGILLERAADTEEIRIPDEIEGEPVRWAAPYAFARTRAREVRLPIDMEKIGNYSFYRCFGLRMLSFSDTLVDVGSGAFSGCALREIRIDHYQGEKSSLKFLADELRYALYVTLRYHREDGRVDEARLLFPEHYEEAVENTPARIVETHYHGSGGDYRQCFYNRELQFAEYDRLFPRAVAEESQEDALQLAALRLCWPYKLAKEAADRYGAYLREHMSCAGKVYVERQDTHMLRFFGQAGYWDQEGLDAAVDAAAGNKETEILGFLMDERRRLFPKKKKVFEL</sequence>
<protein>
    <submittedName>
        <fullName evidence="1">Leucine-rich repeat protein</fullName>
    </submittedName>
</protein>
<dbReference type="Gene3D" id="3.80.10.10">
    <property type="entry name" value="Ribonuclease Inhibitor"/>
    <property type="match status" value="1"/>
</dbReference>
<accession>A0ABR9RI99</accession>
<dbReference type="Proteomes" id="UP000758652">
    <property type="component" value="Unassembled WGS sequence"/>
</dbReference>
<evidence type="ECO:0000313" key="1">
    <source>
        <dbReference type="EMBL" id="MBE5062693.1"/>
    </source>
</evidence>
<proteinExistence type="predicted"/>
<dbReference type="EMBL" id="JADCKL010000002">
    <property type="protein sequence ID" value="MBE5062693.1"/>
    <property type="molecule type" value="Genomic_DNA"/>
</dbReference>
<evidence type="ECO:0000313" key="2">
    <source>
        <dbReference type="Proteomes" id="UP000758652"/>
    </source>
</evidence>
<reference evidence="1 2" key="1">
    <citation type="submission" date="2020-10" db="EMBL/GenBank/DDBJ databases">
        <title>ChiBAC.</title>
        <authorList>
            <person name="Zenner C."/>
            <person name="Hitch T.C.A."/>
            <person name="Clavel T."/>
        </authorList>
    </citation>
    <scope>NUCLEOTIDE SEQUENCE [LARGE SCALE GENOMIC DNA]</scope>
    <source>
        <strain evidence="1 2">DSM 108991</strain>
    </source>
</reference>
<dbReference type="InterPro" id="IPR032675">
    <property type="entry name" value="LRR_dom_sf"/>
</dbReference>
<dbReference type="Pfam" id="PF13306">
    <property type="entry name" value="LRR_5"/>
    <property type="match status" value="1"/>
</dbReference>
<dbReference type="InterPro" id="IPR026906">
    <property type="entry name" value="LRR_5"/>
</dbReference>
<comment type="caution">
    <text evidence="1">The sequence shown here is derived from an EMBL/GenBank/DDBJ whole genome shotgun (WGS) entry which is preliminary data.</text>
</comment>
<keyword evidence="2" id="KW-1185">Reference proteome</keyword>
<gene>
    <name evidence="1" type="ORF">INF30_05395</name>
</gene>
<organism evidence="1 2">
    <name type="scientific">Claveliimonas monacensis</name>
    <dbReference type="NCBI Taxonomy" id="2779351"/>
    <lineage>
        <taxon>Bacteria</taxon>
        <taxon>Bacillati</taxon>
        <taxon>Bacillota</taxon>
        <taxon>Clostridia</taxon>
        <taxon>Lachnospirales</taxon>
        <taxon>Lachnospiraceae</taxon>
        <taxon>Claveliimonas</taxon>
    </lineage>
</organism>
<name>A0ABR9RI99_9FIRM</name>